<dbReference type="Pfam" id="PF00318">
    <property type="entry name" value="Ribosomal_S2"/>
    <property type="match status" value="2"/>
</dbReference>
<evidence type="ECO:0000256" key="1">
    <source>
        <dbReference type="ARBA" id="ARBA00006242"/>
    </source>
</evidence>
<dbReference type="InterPro" id="IPR018130">
    <property type="entry name" value="Ribosomal_uS2_CS"/>
</dbReference>
<keyword evidence="2 4" id="KW-0689">Ribosomal protein</keyword>
<dbReference type="PRINTS" id="PR00395">
    <property type="entry name" value="RIBOSOMALS2"/>
</dbReference>
<dbReference type="NCBIfam" id="TIGR01011">
    <property type="entry name" value="rpsB_bact"/>
    <property type="match status" value="1"/>
</dbReference>
<evidence type="ECO:0000313" key="6">
    <source>
        <dbReference type="Proteomes" id="UP001479436"/>
    </source>
</evidence>
<dbReference type="InterPro" id="IPR001865">
    <property type="entry name" value="Ribosomal_uS2"/>
</dbReference>
<protein>
    <recommendedName>
        <fullName evidence="7">Ribosomal protein S2</fullName>
    </recommendedName>
</protein>
<dbReference type="InterPro" id="IPR023591">
    <property type="entry name" value="Ribosomal_uS2_flav_dom_sf"/>
</dbReference>
<dbReference type="PROSITE" id="PS00962">
    <property type="entry name" value="RIBOSOMAL_S2_1"/>
    <property type="match status" value="1"/>
</dbReference>
<evidence type="ECO:0000256" key="4">
    <source>
        <dbReference type="RuleBase" id="RU003631"/>
    </source>
</evidence>
<evidence type="ECO:0008006" key="7">
    <source>
        <dbReference type="Google" id="ProtNLM"/>
    </source>
</evidence>
<dbReference type="SUPFAM" id="SSF52313">
    <property type="entry name" value="Ribosomal protein S2"/>
    <property type="match status" value="1"/>
</dbReference>
<dbReference type="EMBL" id="JASJQH010000109">
    <property type="protein sequence ID" value="KAK9766978.1"/>
    <property type="molecule type" value="Genomic_DNA"/>
</dbReference>
<proteinExistence type="inferred from homology"/>
<keyword evidence="6" id="KW-1185">Reference proteome</keyword>
<sequence length="323" mass="35345">MIRNLASSRTCIGHVTRVSSLSGVQKATVRYLSETKANNSTAEISVADTPAEGYVDVKKRLAALTPEYVMIGSRKAKRTTGAPNEPPSPYSLTISKLLSCGLHLGHSTSLWEPKTLPFVFGTRAGISIINLEHTLTYLRRACAVVREVAYNGGIILFVGTKPEISKITIDAAKRCDAYHVSNKWVPGTITNSGTILRRHAVPDPENPSRPPKTFRPDLLVILNALDNPIAITEADRKNIPTIAIADSDFDPLKVTYPIPANDDSIRGVELIAGVLSMAAKEGQLKRARKLEENAQNNRGRLFRDYRQSEPKAQAIRGQLLKSI</sequence>
<evidence type="ECO:0000256" key="3">
    <source>
        <dbReference type="ARBA" id="ARBA00023274"/>
    </source>
</evidence>
<reference evidence="5 6" key="1">
    <citation type="submission" date="2023-04" db="EMBL/GenBank/DDBJ databases">
        <title>Genome of Basidiobolus ranarum AG-B5.</title>
        <authorList>
            <person name="Stajich J.E."/>
            <person name="Carter-House D."/>
            <person name="Gryganskyi A."/>
        </authorList>
    </citation>
    <scope>NUCLEOTIDE SEQUENCE [LARGE SCALE GENOMIC DNA]</scope>
    <source>
        <strain evidence="5 6">AG-B5</strain>
    </source>
</reference>
<accession>A0ABR2WZM5</accession>
<dbReference type="PANTHER" id="PTHR12534">
    <property type="entry name" value="30S RIBOSOMAL PROTEIN S2 PROKARYOTIC AND ORGANELLAR"/>
    <property type="match status" value="1"/>
</dbReference>
<organism evidence="5 6">
    <name type="scientific">Basidiobolus ranarum</name>
    <dbReference type="NCBI Taxonomy" id="34480"/>
    <lineage>
        <taxon>Eukaryota</taxon>
        <taxon>Fungi</taxon>
        <taxon>Fungi incertae sedis</taxon>
        <taxon>Zoopagomycota</taxon>
        <taxon>Entomophthoromycotina</taxon>
        <taxon>Basidiobolomycetes</taxon>
        <taxon>Basidiobolales</taxon>
        <taxon>Basidiobolaceae</taxon>
        <taxon>Basidiobolus</taxon>
    </lineage>
</organism>
<gene>
    <name evidence="5" type="ORF">K7432_003528</name>
</gene>
<dbReference type="PROSITE" id="PS00963">
    <property type="entry name" value="RIBOSOMAL_S2_2"/>
    <property type="match status" value="1"/>
</dbReference>
<dbReference type="CDD" id="cd01425">
    <property type="entry name" value="RPS2"/>
    <property type="match status" value="1"/>
</dbReference>
<dbReference type="InterPro" id="IPR005706">
    <property type="entry name" value="Ribosomal_uS2_bac/mit/plastid"/>
</dbReference>
<comment type="caution">
    <text evidence="5">The sequence shown here is derived from an EMBL/GenBank/DDBJ whole genome shotgun (WGS) entry which is preliminary data.</text>
</comment>
<evidence type="ECO:0000313" key="5">
    <source>
        <dbReference type="EMBL" id="KAK9766978.1"/>
    </source>
</evidence>
<dbReference type="Gene3D" id="3.40.50.10490">
    <property type="entry name" value="Glucose-6-phosphate isomerase like protein, domain 1"/>
    <property type="match status" value="1"/>
</dbReference>
<dbReference type="PANTHER" id="PTHR12534:SF0">
    <property type="entry name" value="SMALL RIBOSOMAL SUBUNIT PROTEIN US2M"/>
    <property type="match status" value="1"/>
</dbReference>
<dbReference type="Proteomes" id="UP001479436">
    <property type="component" value="Unassembled WGS sequence"/>
</dbReference>
<keyword evidence="3 4" id="KW-0687">Ribonucleoprotein</keyword>
<comment type="similarity">
    <text evidence="1 4">Belongs to the universal ribosomal protein uS2 family.</text>
</comment>
<name>A0ABR2WZM5_9FUNG</name>
<evidence type="ECO:0000256" key="2">
    <source>
        <dbReference type="ARBA" id="ARBA00022980"/>
    </source>
</evidence>
<dbReference type="HAMAP" id="MF_00291_B">
    <property type="entry name" value="Ribosomal_uS2_B"/>
    <property type="match status" value="1"/>
</dbReference>